<dbReference type="HOGENOM" id="CLU_017584_3_2_11"/>
<reference evidence="5 7" key="1">
    <citation type="submission" date="2014-03" db="EMBL/GenBank/DDBJ databases">
        <title>Complete genome sequence of the Radio-Resistant Rubrobacter radiotolerans RSPS-4.</title>
        <authorList>
            <person name="Egas C.C."/>
            <person name="Barroso C.C."/>
            <person name="Froufe H.J.C."/>
            <person name="Pacheco J.J."/>
            <person name="Albuquerque L.L."/>
            <person name="da Costa M.M.S."/>
        </authorList>
    </citation>
    <scope>NUCLEOTIDE SEQUENCE [LARGE SCALE GENOMIC DNA]</scope>
    <source>
        <strain evidence="5 7">RSPS-4</strain>
    </source>
</reference>
<dbReference type="KEGG" id="rrd:RradSPS_0828"/>
<dbReference type="GO" id="GO:0030170">
    <property type="term" value="F:pyridoxal phosphate binding"/>
    <property type="evidence" value="ECO:0007669"/>
    <property type="project" value="InterPro"/>
</dbReference>
<dbReference type="EMBL" id="JAWXXX010000001">
    <property type="protein sequence ID" value="MDX5893521.1"/>
    <property type="molecule type" value="Genomic_DNA"/>
</dbReference>
<dbReference type="OrthoDB" id="9763453at2"/>
<dbReference type="AlphaFoldDB" id="A0A023X1Q1"/>
<dbReference type="InterPro" id="IPR015422">
    <property type="entry name" value="PyrdxlP-dep_Trfase_small"/>
</dbReference>
<dbReference type="GO" id="GO:0008483">
    <property type="term" value="F:transaminase activity"/>
    <property type="evidence" value="ECO:0007669"/>
    <property type="project" value="UniProtKB-KW"/>
</dbReference>
<evidence type="ECO:0000259" key="4">
    <source>
        <dbReference type="Pfam" id="PF00155"/>
    </source>
</evidence>
<dbReference type="InterPro" id="IPR015421">
    <property type="entry name" value="PyrdxlP-dep_Trfase_major"/>
</dbReference>
<dbReference type="EC" id="2.6.1.-" evidence="3"/>
<keyword evidence="7" id="KW-1185">Reference proteome</keyword>
<comment type="cofactor">
    <cofactor evidence="1 3">
        <name>pyridoxal 5'-phosphate</name>
        <dbReference type="ChEBI" id="CHEBI:597326"/>
    </cofactor>
</comment>
<dbReference type="PANTHER" id="PTHR42885">
    <property type="entry name" value="HISTIDINOL-PHOSPHATE AMINOTRANSFERASE-RELATED"/>
    <property type="match status" value="1"/>
</dbReference>
<keyword evidence="3 5" id="KW-0032">Aminotransferase</keyword>
<dbReference type="RefSeq" id="WP_038680904.1">
    <property type="nucleotide sequence ID" value="NZ_CP007514.1"/>
</dbReference>
<evidence type="ECO:0000256" key="2">
    <source>
        <dbReference type="ARBA" id="ARBA00022898"/>
    </source>
</evidence>
<organism evidence="5 7">
    <name type="scientific">Rubrobacter radiotolerans</name>
    <name type="common">Arthrobacter radiotolerans</name>
    <dbReference type="NCBI Taxonomy" id="42256"/>
    <lineage>
        <taxon>Bacteria</taxon>
        <taxon>Bacillati</taxon>
        <taxon>Actinomycetota</taxon>
        <taxon>Rubrobacteria</taxon>
        <taxon>Rubrobacterales</taxon>
        <taxon>Rubrobacteraceae</taxon>
        <taxon>Rubrobacter</taxon>
    </lineage>
</organism>
<dbReference type="EMBL" id="CP007514">
    <property type="protein sequence ID" value="AHY46111.1"/>
    <property type="molecule type" value="Genomic_DNA"/>
</dbReference>
<dbReference type="eggNOG" id="COG0079">
    <property type="taxonomic scope" value="Bacteria"/>
</dbReference>
<evidence type="ECO:0000313" key="5">
    <source>
        <dbReference type="EMBL" id="AHY46111.1"/>
    </source>
</evidence>
<keyword evidence="2" id="KW-0663">Pyridoxal phosphate</keyword>
<dbReference type="Gene3D" id="3.40.640.10">
    <property type="entry name" value="Type I PLP-dependent aspartate aminotransferase-like (Major domain)"/>
    <property type="match status" value="1"/>
</dbReference>
<feature type="domain" description="Aminotransferase class I/classII large" evidence="4">
    <location>
        <begin position="33"/>
        <end position="363"/>
    </location>
</feature>
<evidence type="ECO:0000313" key="6">
    <source>
        <dbReference type="EMBL" id="MDX5893521.1"/>
    </source>
</evidence>
<dbReference type="InterPro" id="IPR004838">
    <property type="entry name" value="NHTrfase_class1_PyrdxlP-BS"/>
</dbReference>
<reference evidence="6" key="2">
    <citation type="submission" date="2023-11" db="EMBL/GenBank/DDBJ databases">
        <title>MicrobeMod: A computational toolkit for identifying prokaryotic methylation and restriction-modification with nanopore sequencing.</title>
        <authorList>
            <person name="Crits-Christoph A."/>
            <person name="Kang S.C."/>
            <person name="Lee H."/>
            <person name="Ostrov N."/>
        </authorList>
    </citation>
    <scope>NUCLEOTIDE SEQUENCE</scope>
    <source>
        <strain evidence="6">ATCC 51242</strain>
    </source>
</reference>
<dbReference type="SUPFAM" id="SSF53383">
    <property type="entry name" value="PLP-dependent transferases"/>
    <property type="match status" value="1"/>
</dbReference>
<gene>
    <name evidence="5" type="ORF">RradSPS_0828</name>
    <name evidence="6" type="ORF">SIL72_05700</name>
</gene>
<evidence type="ECO:0000313" key="7">
    <source>
        <dbReference type="Proteomes" id="UP000025229"/>
    </source>
</evidence>
<dbReference type="Pfam" id="PF00155">
    <property type="entry name" value="Aminotran_1_2"/>
    <property type="match status" value="1"/>
</dbReference>
<comment type="similarity">
    <text evidence="3">Belongs to the class-I pyridoxal-phosphate-dependent aminotransferase family.</text>
</comment>
<dbReference type="STRING" id="42256.RradSPS_0828"/>
<dbReference type="InterPro" id="IPR015424">
    <property type="entry name" value="PyrdxlP-dep_Trfase"/>
</dbReference>
<dbReference type="Gene3D" id="3.90.1150.10">
    <property type="entry name" value="Aspartate Aminotransferase, domain 1"/>
    <property type="match status" value="1"/>
</dbReference>
<dbReference type="CDD" id="cd00609">
    <property type="entry name" value="AAT_like"/>
    <property type="match status" value="1"/>
</dbReference>
<dbReference type="PROSITE" id="PS00105">
    <property type="entry name" value="AA_TRANSFER_CLASS_1"/>
    <property type="match status" value="1"/>
</dbReference>
<dbReference type="PANTHER" id="PTHR42885:SF1">
    <property type="entry name" value="THREONINE-PHOSPHATE DECARBOXYLASE"/>
    <property type="match status" value="1"/>
</dbReference>
<proteinExistence type="inferred from homology"/>
<sequence>MSFVPELRRIEPVEHGALDYAELARLGLDPAEVSDFSTNVNPYGPAPVVLRACREADVSAYPDRECLAFRRAVSRECGLPPECVSAGNGSAELVDLLSRALLSAGDGVLVAGPTFGEYERSARLCGARVLSVRRDLTPEGFRLDVGETVRRVRRSRPRLVWLCDPNNPTGDYLGRAGVRWILEAVEEHGGTLVVDEAYRDLLLRGEPEDLSDLVPLGNLVLLRSMTKAQALAGLRLGYALASAKTVRAVERLRPPWSVSGPAQAAGIAALSPEAGQHVERSRRTLLGSLRYLETELSRLGFGVLGSRTSFLLARVPTGWRAGDLRARLLREGFLLRDCASFGLADHVRLAPRLPEECRGLVAALERVLAEAGAREARP</sequence>
<dbReference type="Proteomes" id="UP000025229">
    <property type="component" value="Chromosome"/>
</dbReference>
<evidence type="ECO:0000256" key="1">
    <source>
        <dbReference type="ARBA" id="ARBA00001933"/>
    </source>
</evidence>
<protein>
    <recommendedName>
        <fullName evidence="3">Aminotransferase</fullName>
        <ecNumber evidence="3">2.6.1.-</ecNumber>
    </recommendedName>
</protein>
<dbReference type="InterPro" id="IPR004839">
    <property type="entry name" value="Aminotransferase_I/II_large"/>
</dbReference>
<keyword evidence="3 5" id="KW-0808">Transferase</keyword>
<evidence type="ECO:0000256" key="3">
    <source>
        <dbReference type="RuleBase" id="RU000481"/>
    </source>
</evidence>
<name>A0A023X1Q1_RUBRA</name>
<dbReference type="Proteomes" id="UP001281130">
    <property type="component" value="Unassembled WGS sequence"/>
</dbReference>
<accession>A0A023X1Q1</accession>